<accession>A0ACB9AFQ8</accession>
<dbReference type="EMBL" id="CM042015">
    <property type="protein sequence ID" value="KAI3708687.1"/>
    <property type="molecule type" value="Genomic_DNA"/>
</dbReference>
<keyword evidence="2" id="KW-1185">Reference proteome</keyword>
<evidence type="ECO:0000313" key="2">
    <source>
        <dbReference type="Proteomes" id="UP001055811"/>
    </source>
</evidence>
<sequence length="252" mass="28431">MYQLYVTAGFRKIRLSRSGDRHTKKAEESLNPTSISEVREGQESQFQQLHSHVWNPNYHSLLRDSLDSILGQNSIKLIGIGDSVFGGQKTRDVINDLHLEYPNTHLFPVRSIIGTNILFESILFLCSIHYLEHVVLANEEICKETDSNEKATKEKRGDSLSDPGFRRSYVSPSPAGRTPRVPFTQPRRRDWERADSGSGGFRKLHFGNGGDVKRDPAGIDNVEASLSGGEMTEIPSKGVRLRLLILDHRFMD</sequence>
<gene>
    <name evidence="1" type="ORF">L2E82_38036</name>
</gene>
<protein>
    <submittedName>
        <fullName evidence="1">Uncharacterized protein</fullName>
    </submittedName>
</protein>
<proteinExistence type="predicted"/>
<name>A0ACB9AFQ8_CICIN</name>
<comment type="caution">
    <text evidence="1">The sequence shown here is derived from an EMBL/GenBank/DDBJ whole genome shotgun (WGS) entry which is preliminary data.</text>
</comment>
<organism evidence="1 2">
    <name type="scientific">Cichorium intybus</name>
    <name type="common">Chicory</name>
    <dbReference type="NCBI Taxonomy" id="13427"/>
    <lineage>
        <taxon>Eukaryota</taxon>
        <taxon>Viridiplantae</taxon>
        <taxon>Streptophyta</taxon>
        <taxon>Embryophyta</taxon>
        <taxon>Tracheophyta</taxon>
        <taxon>Spermatophyta</taxon>
        <taxon>Magnoliopsida</taxon>
        <taxon>eudicotyledons</taxon>
        <taxon>Gunneridae</taxon>
        <taxon>Pentapetalae</taxon>
        <taxon>asterids</taxon>
        <taxon>campanulids</taxon>
        <taxon>Asterales</taxon>
        <taxon>Asteraceae</taxon>
        <taxon>Cichorioideae</taxon>
        <taxon>Cichorieae</taxon>
        <taxon>Cichoriinae</taxon>
        <taxon>Cichorium</taxon>
    </lineage>
</organism>
<dbReference type="Proteomes" id="UP001055811">
    <property type="component" value="Linkage Group LG07"/>
</dbReference>
<evidence type="ECO:0000313" key="1">
    <source>
        <dbReference type="EMBL" id="KAI3708687.1"/>
    </source>
</evidence>
<reference evidence="2" key="1">
    <citation type="journal article" date="2022" name="Mol. Ecol. Resour.">
        <title>The genomes of chicory, endive, great burdock and yacon provide insights into Asteraceae palaeo-polyploidization history and plant inulin production.</title>
        <authorList>
            <person name="Fan W."/>
            <person name="Wang S."/>
            <person name="Wang H."/>
            <person name="Wang A."/>
            <person name="Jiang F."/>
            <person name="Liu H."/>
            <person name="Zhao H."/>
            <person name="Xu D."/>
            <person name="Zhang Y."/>
        </authorList>
    </citation>
    <scope>NUCLEOTIDE SEQUENCE [LARGE SCALE GENOMIC DNA]</scope>
    <source>
        <strain evidence="2">cv. Punajuju</strain>
    </source>
</reference>
<reference evidence="1 2" key="2">
    <citation type="journal article" date="2022" name="Mol. Ecol. Resour.">
        <title>The genomes of chicory, endive, great burdock and yacon provide insights into Asteraceae paleo-polyploidization history and plant inulin production.</title>
        <authorList>
            <person name="Fan W."/>
            <person name="Wang S."/>
            <person name="Wang H."/>
            <person name="Wang A."/>
            <person name="Jiang F."/>
            <person name="Liu H."/>
            <person name="Zhao H."/>
            <person name="Xu D."/>
            <person name="Zhang Y."/>
        </authorList>
    </citation>
    <scope>NUCLEOTIDE SEQUENCE [LARGE SCALE GENOMIC DNA]</scope>
    <source>
        <strain evidence="2">cv. Punajuju</strain>
        <tissue evidence="1">Leaves</tissue>
    </source>
</reference>